<evidence type="ECO:0000313" key="6">
    <source>
        <dbReference type="EMBL" id="AGT10642.1"/>
    </source>
</evidence>
<gene>
    <name evidence="6" type="ORF">JCM7686_pAMI1p056</name>
</gene>
<evidence type="ECO:0000313" key="7">
    <source>
        <dbReference type="Proteomes" id="UP000015480"/>
    </source>
</evidence>
<evidence type="ECO:0000256" key="3">
    <source>
        <dbReference type="ARBA" id="ARBA00023125"/>
    </source>
</evidence>
<keyword evidence="3" id="KW-0238">DNA-binding</keyword>
<keyword evidence="4" id="KW-0804">Transcription</keyword>
<dbReference type="Pfam" id="PF00126">
    <property type="entry name" value="HTH_1"/>
    <property type="match status" value="1"/>
</dbReference>
<dbReference type="InterPro" id="IPR005119">
    <property type="entry name" value="LysR_subst-bd"/>
</dbReference>
<keyword evidence="2" id="KW-0805">Transcription regulation</keyword>
<dbReference type="PATRIC" id="fig|1367847.3.peg.3570"/>
<dbReference type="KEGG" id="pami:JCM7686_pAMI1p056"/>
<evidence type="ECO:0000256" key="2">
    <source>
        <dbReference type="ARBA" id="ARBA00023015"/>
    </source>
</evidence>
<comment type="similarity">
    <text evidence="1">Belongs to the LysR transcriptional regulatory family.</text>
</comment>
<dbReference type="HOGENOM" id="CLU_039613_1_1_5"/>
<proteinExistence type="inferred from homology"/>
<dbReference type="Gene3D" id="3.40.190.10">
    <property type="entry name" value="Periplasmic binding protein-like II"/>
    <property type="match status" value="2"/>
</dbReference>
<keyword evidence="7" id="KW-1185">Reference proteome</keyword>
<accession>S5XZC8</accession>
<dbReference type="AlphaFoldDB" id="S5XZC8"/>
<keyword evidence="6" id="KW-0614">Plasmid</keyword>
<reference evidence="6 7" key="1">
    <citation type="journal article" date="2014" name="BMC Genomics">
        <title>Architecture and functions of a multipartite genome of the methylotrophic bacterium Paracoccus aminophilus JCM 7686, containing primary and secondary chromids.</title>
        <authorList>
            <person name="Dziewit L."/>
            <person name="Czarnecki J."/>
            <person name="Wibberg D."/>
            <person name="Radlinska M."/>
            <person name="Mrozek P."/>
            <person name="Szymczak M."/>
            <person name="Schluter A."/>
            <person name="Puhler A."/>
            <person name="Bartosik D."/>
        </authorList>
    </citation>
    <scope>NUCLEOTIDE SEQUENCE [LARGE SCALE GENOMIC DNA]</scope>
    <source>
        <strain evidence="6">JCM 7686</strain>
        <plasmid evidence="7">Plasmid pAMI1</plasmid>
    </source>
</reference>
<geneLocation type="plasmid" evidence="6 7">
    <name>pAMI1</name>
</geneLocation>
<organism evidence="6 7">
    <name type="scientific">Paracoccus aminophilus JCM 7686</name>
    <dbReference type="NCBI Taxonomy" id="1367847"/>
    <lineage>
        <taxon>Bacteria</taxon>
        <taxon>Pseudomonadati</taxon>
        <taxon>Pseudomonadota</taxon>
        <taxon>Alphaproteobacteria</taxon>
        <taxon>Rhodobacterales</taxon>
        <taxon>Paracoccaceae</taxon>
        <taxon>Paracoccus</taxon>
    </lineage>
</organism>
<dbReference type="EMBL" id="CP006651">
    <property type="protein sequence ID" value="AGT10642.1"/>
    <property type="molecule type" value="Genomic_DNA"/>
</dbReference>
<evidence type="ECO:0000256" key="4">
    <source>
        <dbReference type="ARBA" id="ARBA00023163"/>
    </source>
</evidence>
<protein>
    <submittedName>
        <fullName evidence="6">Transcriptional regulator, LysR family</fullName>
    </submittedName>
</protein>
<dbReference type="SUPFAM" id="SSF46785">
    <property type="entry name" value="Winged helix' DNA-binding domain"/>
    <property type="match status" value="1"/>
</dbReference>
<dbReference type="PANTHER" id="PTHR30579">
    <property type="entry name" value="TRANSCRIPTIONAL REGULATOR"/>
    <property type="match status" value="1"/>
</dbReference>
<dbReference type="InterPro" id="IPR000847">
    <property type="entry name" value="LysR_HTH_N"/>
</dbReference>
<sequence length="312" mass="34610">MIQRPCGNPPQGRFHILKRAKMRSIPTDLLRTFVTIIDVKGYTRAGDRLGKTQPTISAQIKRLQDLLGVQLFSRDVKEAGGVYLSEEGEVVASYARRILLLNDEMMLRISRRDKRGKLRLGIPSDYADHFMPKLMAGLTDEQAGFTFEVVCDLSHVLLKGLRDGQFDIVVAMTNDGPAENPFMTWREKLAWVSGPAPEEGFGDPLRIVSFPEGCIYRRSMMSALQRSGRSFELVYSSPSQSCLETAIANGFGISVLAERVISDKVEKPGPEAGLPRLDDAVVGIYVNERARPATRSFAARFADMFVEHVGAA</sequence>
<dbReference type="Pfam" id="PF03466">
    <property type="entry name" value="LysR_substrate"/>
    <property type="match status" value="1"/>
</dbReference>
<feature type="domain" description="HTH lysR-type" evidence="5">
    <location>
        <begin position="25"/>
        <end position="82"/>
    </location>
</feature>
<dbReference type="GO" id="GO:0003677">
    <property type="term" value="F:DNA binding"/>
    <property type="evidence" value="ECO:0007669"/>
    <property type="project" value="UniProtKB-KW"/>
</dbReference>
<name>S5XZC8_PARAH</name>
<dbReference type="PANTHER" id="PTHR30579:SF7">
    <property type="entry name" value="HTH-TYPE TRANSCRIPTIONAL REGULATOR LRHA-RELATED"/>
    <property type="match status" value="1"/>
</dbReference>
<dbReference type="PRINTS" id="PR00039">
    <property type="entry name" value="HTHLYSR"/>
</dbReference>
<evidence type="ECO:0000256" key="1">
    <source>
        <dbReference type="ARBA" id="ARBA00009437"/>
    </source>
</evidence>
<dbReference type="InterPro" id="IPR036390">
    <property type="entry name" value="WH_DNA-bd_sf"/>
</dbReference>
<evidence type="ECO:0000259" key="5">
    <source>
        <dbReference type="PROSITE" id="PS50931"/>
    </source>
</evidence>
<dbReference type="Proteomes" id="UP000015480">
    <property type="component" value="Plasmid pAMI1"/>
</dbReference>
<dbReference type="Gene3D" id="1.10.10.10">
    <property type="entry name" value="Winged helix-like DNA-binding domain superfamily/Winged helix DNA-binding domain"/>
    <property type="match status" value="1"/>
</dbReference>
<dbReference type="InterPro" id="IPR050176">
    <property type="entry name" value="LTTR"/>
</dbReference>
<dbReference type="InterPro" id="IPR036388">
    <property type="entry name" value="WH-like_DNA-bd_sf"/>
</dbReference>
<dbReference type="PROSITE" id="PS50931">
    <property type="entry name" value="HTH_LYSR"/>
    <property type="match status" value="1"/>
</dbReference>
<dbReference type="SUPFAM" id="SSF53850">
    <property type="entry name" value="Periplasmic binding protein-like II"/>
    <property type="match status" value="1"/>
</dbReference>
<dbReference type="GO" id="GO:0003700">
    <property type="term" value="F:DNA-binding transcription factor activity"/>
    <property type="evidence" value="ECO:0007669"/>
    <property type="project" value="InterPro"/>
</dbReference>